<dbReference type="InterPro" id="IPR000070">
    <property type="entry name" value="Pectinesterase_cat"/>
</dbReference>
<keyword evidence="7" id="KW-0732">Signal</keyword>
<evidence type="ECO:0000256" key="12">
    <source>
        <dbReference type="RuleBase" id="RU000589"/>
    </source>
</evidence>
<dbReference type="EMBL" id="LFYR01000670">
    <property type="protein sequence ID" value="KMZ71611.1"/>
    <property type="molecule type" value="Genomic_DNA"/>
</dbReference>
<evidence type="ECO:0000313" key="15">
    <source>
        <dbReference type="Proteomes" id="UP000036987"/>
    </source>
</evidence>
<gene>
    <name evidence="14" type="ORF">ZOSMA_179G00380</name>
</gene>
<evidence type="ECO:0000256" key="5">
    <source>
        <dbReference type="ARBA" id="ARBA00022512"/>
    </source>
</evidence>
<reference evidence="15" key="1">
    <citation type="journal article" date="2016" name="Nature">
        <title>The genome of the seagrass Zostera marina reveals angiosperm adaptation to the sea.</title>
        <authorList>
            <person name="Olsen J.L."/>
            <person name="Rouze P."/>
            <person name="Verhelst B."/>
            <person name="Lin Y.-C."/>
            <person name="Bayer T."/>
            <person name="Collen J."/>
            <person name="Dattolo E."/>
            <person name="De Paoli E."/>
            <person name="Dittami S."/>
            <person name="Maumus F."/>
            <person name="Michel G."/>
            <person name="Kersting A."/>
            <person name="Lauritano C."/>
            <person name="Lohaus R."/>
            <person name="Toepel M."/>
            <person name="Tonon T."/>
            <person name="Vanneste K."/>
            <person name="Amirebrahimi M."/>
            <person name="Brakel J."/>
            <person name="Bostroem C."/>
            <person name="Chovatia M."/>
            <person name="Grimwood J."/>
            <person name="Jenkins J.W."/>
            <person name="Jueterbock A."/>
            <person name="Mraz A."/>
            <person name="Stam W.T."/>
            <person name="Tice H."/>
            <person name="Bornberg-Bauer E."/>
            <person name="Green P.J."/>
            <person name="Pearson G.A."/>
            <person name="Procaccini G."/>
            <person name="Duarte C.M."/>
            <person name="Schmutz J."/>
            <person name="Reusch T.B.H."/>
            <person name="Van de Peer Y."/>
        </authorList>
    </citation>
    <scope>NUCLEOTIDE SEQUENCE [LARGE SCALE GENOMIC DNA]</scope>
    <source>
        <strain evidence="15">cv. Finnish</strain>
    </source>
</reference>
<dbReference type="InterPro" id="IPR011050">
    <property type="entry name" value="Pectin_lyase_fold/virulence"/>
</dbReference>
<name>A0A0K9PRM4_ZOSMR</name>
<keyword evidence="8 12" id="KW-0378">Hydrolase</keyword>
<comment type="caution">
    <text evidence="14">The sequence shown here is derived from an EMBL/GenBank/DDBJ whole genome shotgun (WGS) entry which is preliminary data.</text>
</comment>
<dbReference type="EC" id="3.1.1.11" evidence="4 12"/>
<protein>
    <recommendedName>
        <fullName evidence="4 12">Pectinesterase</fullName>
        <ecNumber evidence="4 12">3.1.1.11</ecNumber>
    </recommendedName>
</protein>
<dbReference type="OMA" id="WHSRASD"/>
<evidence type="ECO:0000256" key="2">
    <source>
        <dbReference type="ARBA" id="ARBA00005184"/>
    </source>
</evidence>
<dbReference type="FunFam" id="2.160.20.10:FF:000008">
    <property type="entry name" value="Pectinesterase"/>
    <property type="match status" value="1"/>
</dbReference>
<dbReference type="GO" id="GO:0042545">
    <property type="term" value="P:cell wall modification"/>
    <property type="evidence" value="ECO:0007669"/>
    <property type="project" value="UniProtKB-UniRule"/>
</dbReference>
<sequence>MAFPKKTITDEKIFCILVLSSSFFFFFFHSSVFVGAQTTFITRKDFAVDNDVNEFNEYSAVIVVSKDGRGDSLTVQGAVDLVPDLNTRRIKIFVSPGVYREKVVIPSTKPFISFIAHPNSTTVLSWNSKASDPSPTGDGIVGTYNSASVAVESDYFIASDITFENTSGDAPPGSVGLQAVALRVTGDKAVFYRCRFLGSQDTLFDHIGRHLFLQCYIRGSIDFIFGSARSLYEDCEIESTARSSGAIAASQRNGYDDICGFSFFNCRVRGSGKVYLGRAWGRFSRIIYAFCEMEGIVIPQGWNDWGDSTRRFTTLFAEFNCTGPGSDRSQRVPWMTSLTYDQIRQFTDRSYIDDQEWLRI</sequence>
<dbReference type="OrthoDB" id="2019149at2759"/>
<dbReference type="AlphaFoldDB" id="A0A0K9PRM4"/>
<feature type="active site" evidence="11">
    <location>
        <position position="222"/>
    </location>
</feature>
<dbReference type="PANTHER" id="PTHR31321">
    <property type="entry name" value="ACYL-COA THIOESTER HYDROLASE YBHC-RELATED"/>
    <property type="match status" value="1"/>
</dbReference>
<evidence type="ECO:0000256" key="6">
    <source>
        <dbReference type="ARBA" id="ARBA00022525"/>
    </source>
</evidence>
<evidence type="ECO:0000313" key="14">
    <source>
        <dbReference type="EMBL" id="KMZ71611.1"/>
    </source>
</evidence>
<evidence type="ECO:0000256" key="1">
    <source>
        <dbReference type="ARBA" id="ARBA00004191"/>
    </source>
</evidence>
<dbReference type="Proteomes" id="UP000036987">
    <property type="component" value="Unassembled WGS sequence"/>
</dbReference>
<dbReference type="PANTHER" id="PTHR31321:SF31">
    <property type="entry name" value="PECTINESTERASE QRT1"/>
    <property type="match status" value="1"/>
</dbReference>
<evidence type="ECO:0000256" key="4">
    <source>
        <dbReference type="ARBA" id="ARBA00013229"/>
    </source>
</evidence>
<comment type="similarity">
    <text evidence="3">Belongs to the pectinesterase family.</text>
</comment>
<proteinExistence type="inferred from homology"/>
<accession>A0A0K9PRM4</accession>
<dbReference type="SUPFAM" id="SSF51126">
    <property type="entry name" value="Pectin lyase-like"/>
    <property type="match status" value="1"/>
</dbReference>
<evidence type="ECO:0000256" key="9">
    <source>
        <dbReference type="ARBA" id="ARBA00023085"/>
    </source>
</evidence>
<dbReference type="PROSITE" id="PS00503">
    <property type="entry name" value="PECTINESTERASE_2"/>
    <property type="match status" value="1"/>
</dbReference>
<dbReference type="Pfam" id="PF01095">
    <property type="entry name" value="Pectinesterase"/>
    <property type="match status" value="1"/>
</dbReference>
<dbReference type="InterPro" id="IPR033131">
    <property type="entry name" value="Pectinesterase_Asp_AS"/>
</dbReference>
<dbReference type="GO" id="GO:0030599">
    <property type="term" value="F:pectinesterase activity"/>
    <property type="evidence" value="ECO:0000318"/>
    <property type="project" value="GO_Central"/>
</dbReference>
<evidence type="ECO:0000256" key="7">
    <source>
        <dbReference type="ARBA" id="ARBA00022729"/>
    </source>
</evidence>
<evidence type="ECO:0000256" key="11">
    <source>
        <dbReference type="PROSITE-ProRule" id="PRU10040"/>
    </source>
</evidence>
<comment type="catalytic activity">
    <reaction evidence="10 12">
        <text>[(1-&gt;4)-alpha-D-galacturonosyl methyl ester](n) + n H2O = [(1-&gt;4)-alpha-D-galacturonosyl](n) + n methanol + n H(+)</text>
        <dbReference type="Rhea" id="RHEA:22380"/>
        <dbReference type="Rhea" id="RHEA-COMP:14570"/>
        <dbReference type="Rhea" id="RHEA-COMP:14573"/>
        <dbReference type="ChEBI" id="CHEBI:15377"/>
        <dbReference type="ChEBI" id="CHEBI:15378"/>
        <dbReference type="ChEBI" id="CHEBI:17790"/>
        <dbReference type="ChEBI" id="CHEBI:140522"/>
        <dbReference type="ChEBI" id="CHEBI:140523"/>
        <dbReference type="EC" id="3.1.1.11"/>
    </reaction>
</comment>
<evidence type="ECO:0000256" key="8">
    <source>
        <dbReference type="ARBA" id="ARBA00022801"/>
    </source>
</evidence>
<dbReference type="Gene3D" id="2.160.20.10">
    <property type="entry name" value="Single-stranded right-handed beta-helix, Pectin lyase-like"/>
    <property type="match status" value="1"/>
</dbReference>
<keyword evidence="15" id="KW-1185">Reference proteome</keyword>
<evidence type="ECO:0000256" key="3">
    <source>
        <dbReference type="ARBA" id="ARBA00008891"/>
    </source>
</evidence>
<feature type="domain" description="Pectinesterase catalytic" evidence="13">
    <location>
        <begin position="62"/>
        <end position="354"/>
    </location>
</feature>
<evidence type="ECO:0000256" key="10">
    <source>
        <dbReference type="ARBA" id="ARBA00047928"/>
    </source>
</evidence>
<evidence type="ECO:0000259" key="13">
    <source>
        <dbReference type="Pfam" id="PF01095"/>
    </source>
</evidence>
<keyword evidence="6" id="KW-0964">Secreted</keyword>
<dbReference type="GO" id="GO:0045490">
    <property type="term" value="P:pectin catabolic process"/>
    <property type="evidence" value="ECO:0000318"/>
    <property type="project" value="GO_Central"/>
</dbReference>
<dbReference type="UniPathway" id="UPA00545">
    <property type="reaction ID" value="UER00823"/>
</dbReference>
<dbReference type="STRING" id="29655.A0A0K9PRM4"/>
<keyword evidence="9 12" id="KW-0063">Aspartyl esterase</keyword>
<keyword evidence="5" id="KW-0134">Cell wall</keyword>
<comment type="subcellular location">
    <subcellularLocation>
        <location evidence="1">Secreted</location>
        <location evidence="1">Cell wall</location>
    </subcellularLocation>
</comment>
<comment type="pathway">
    <text evidence="2 12">Glycan metabolism; pectin degradation; 2-dehydro-3-deoxy-D-gluconate from pectin: step 1/5.</text>
</comment>
<organism evidence="14 15">
    <name type="scientific">Zostera marina</name>
    <name type="common">Eelgrass</name>
    <dbReference type="NCBI Taxonomy" id="29655"/>
    <lineage>
        <taxon>Eukaryota</taxon>
        <taxon>Viridiplantae</taxon>
        <taxon>Streptophyta</taxon>
        <taxon>Embryophyta</taxon>
        <taxon>Tracheophyta</taxon>
        <taxon>Spermatophyta</taxon>
        <taxon>Magnoliopsida</taxon>
        <taxon>Liliopsida</taxon>
        <taxon>Zosteraceae</taxon>
        <taxon>Zostera</taxon>
    </lineage>
</organism>
<dbReference type="InterPro" id="IPR012334">
    <property type="entry name" value="Pectin_lyas_fold"/>
</dbReference>